<dbReference type="GO" id="GO:0003700">
    <property type="term" value="F:DNA-binding transcription factor activity"/>
    <property type="evidence" value="ECO:0007669"/>
    <property type="project" value="InterPro"/>
</dbReference>
<dbReference type="SMR" id="A0A059DGA5"/>
<protein>
    <recommendedName>
        <fullName evidence="7">BHLH domain-containing protein</fullName>
    </recommendedName>
</protein>
<feature type="compositionally biased region" description="Low complexity" evidence="5">
    <location>
        <begin position="312"/>
        <end position="323"/>
    </location>
</feature>
<keyword evidence="4" id="KW-0539">Nucleus</keyword>
<dbReference type="AlphaFoldDB" id="A0A059DGA5"/>
<dbReference type="Pfam" id="PF00010">
    <property type="entry name" value="HLH"/>
    <property type="match status" value="1"/>
</dbReference>
<dbReference type="OMA" id="AAMCQNS"/>
<dbReference type="Gramene" id="KCW89798">
    <property type="protein sequence ID" value="KCW89798"/>
    <property type="gene ID" value="EUGRSUZ_A02043"/>
</dbReference>
<feature type="region of interest" description="Disordered" evidence="5">
    <location>
        <begin position="78"/>
        <end position="113"/>
    </location>
</feature>
<evidence type="ECO:0000256" key="5">
    <source>
        <dbReference type="SAM" id="MobiDB-lite"/>
    </source>
</evidence>
<evidence type="ECO:0000256" key="1">
    <source>
        <dbReference type="ARBA" id="ARBA00004123"/>
    </source>
</evidence>
<feature type="chain" id="PRO_5001570953" description="BHLH domain-containing protein" evidence="6">
    <location>
        <begin position="27"/>
        <end position="568"/>
    </location>
</feature>
<keyword evidence="2" id="KW-0805">Transcription regulation</keyword>
<evidence type="ECO:0000256" key="2">
    <source>
        <dbReference type="ARBA" id="ARBA00023015"/>
    </source>
</evidence>
<evidence type="ECO:0000259" key="7">
    <source>
        <dbReference type="PROSITE" id="PS50888"/>
    </source>
</evidence>
<dbReference type="PROSITE" id="PS50888">
    <property type="entry name" value="BHLH"/>
    <property type="match status" value="1"/>
</dbReference>
<name>A0A059DGA5_EUCGR</name>
<dbReference type="eggNOG" id="ENOG502QTIX">
    <property type="taxonomic scope" value="Eukaryota"/>
</dbReference>
<keyword evidence="3" id="KW-0804">Transcription</keyword>
<reference evidence="8" key="1">
    <citation type="submission" date="2013-07" db="EMBL/GenBank/DDBJ databases">
        <title>The genome of Eucalyptus grandis.</title>
        <authorList>
            <person name="Schmutz J."/>
            <person name="Hayes R."/>
            <person name="Myburg A."/>
            <person name="Tuskan G."/>
            <person name="Grattapaglia D."/>
            <person name="Rokhsar D.S."/>
        </authorList>
    </citation>
    <scope>NUCLEOTIDE SEQUENCE</scope>
    <source>
        <tissue evidence="8">Leaf extractions</tissue>
    </source>
</reference>
<dbReference type="FunFam" id="4.10.280.10:FF:000004">
    <property type="entry name" value="Basic helix-loop-helix transcription factor"/>
    <property type="match status" value="1"/>
</dbReference>
<dbReference type="GO" id="GO:0005634">
    <property type="term" value="C:nucleus"/>
    <property type="evidence" value="ECO:0000318"/>
    <property type="project" value="GO_Central"/>
</dbReference>
<dbReference type="EMBL" id="KK198753">
    <property type="protein sequence ID" value="KCW89798.1"/>
    <property type="molecule type" value="Genomic_DNA"/>
</dbReference>
<dbReference type="GO" id="GO:0010017">
    <property type="term" value="P:red or far-red light signaling pathway"/>
    <property type="evidence" value="ECO:0007669"/>
    <property type="project" value="UniProtKB-ARBA"/>
</dbReference>
<dbReference type="Gene3D" id="4.10.280.10">
    <property type="entry name" value="Helix-loop-helix DNA-binding domain"/>
    <property type="match status" value="1"/>
</dbReference>
<dbReference type="SUPFAM" id="SSF47459">
    <property type="entry name" value="HLH, helix-loop-helix DNA-binding domain"/>
    <property type="match status" value="1"/>
</dbReference>
<keyword evidence="6" id="KW-0732">Signal</keyword>
<evidence type="ECO:0000256" key="3">
    <source>
        <dbReference type="ARBA" id="ARBA00023163"/>
    </source>
</evidence>
<organism evidence="8">
    <name type="scientific">Eucalyptus grandis</name>
    <name type="common">Flooded gum</name>
    <dbReference type="NCBI Taxonomy" id="71139"/>
    <lineage>
        <taxon>Eukaryota</taxon>
        <taxon>Viridiplantae</taxon>
        <taxon>Streptophyta</taxon>
        <taxon>Embryophyta</taxon>
        <taxon>Tracheophyta</taxon>
        <taxon>Spermatophyta</taxon>
        <taxon>Magnoliopsida</taxon>
        <taxon>eudicotyledons</taxon>
        <taxon>Gunneridae</taxon>
        <taxon>Pentapetalae</taxon>
        <taxon>rosids</taxon>
        <taxon>malvids</taxon>
        <taxon>Myrtales</taxon>
        <taxon>Myrtaceae</taxon>
        <taxon>Myrtoideae</taxon>
        <taxon>Eucalypteae</taxon>
        <taxon>Eucalyptus</taxon>
    </lineage>
</organism>
<feature type="signal peptide" evidence="6">
    <location>
        <begin position="1"/>
        <end position="26"/>
    </location>
</feature>
<dbReference type="InterPro" id="IPR044273">
    <property type="entry name" value="PIF3-like"/>
</dbReference>
<feature type="domain" description="BHLH" evidence="7">
    <location>
        <begin position="372"/>
        <end position="421"/>
    </location>
</feature>
<dbReference type="InParanoid" id="A0A059DGA5"/>
<dbReference type="InterPro" id="IPR011598">
    <property type="entry name" value="bHLH_dom"/>
</dbReference>
<dbReference type="InterPro" id="IPR047265">
    <property type="entry name" value="PIF1-like_bHLH"/>
</dbReference>
<dbReference type="CDD" id="cd11445">
    <property type="entry name" value="bHLH_AtPIF_like"/>
    <property type="match status" value="1"/>
</dbReference>
<comment type="subcellular location">
    <subcellularLocation>
        <location evidence="1">Nucleus</location>
    </subcellularLocation>
</comment>
<dbReference type="PANTHER" id="PTHR46807:SF7">
    <property type="entry name" value="BHLH DOMAIN-CONTAINING PROTEIN"/>
    <property type="match status" value="1"/>
</dbReference>
<accession>A0A059DGA5</accession>
<feature type="region of interest" description="Disordered" evidence="5">
    <location>
        <begin position="293"/>
        <end position="387"/>
    </location>
</feature>
<dbReference type="InterPro" id="IPR036638">
    <property type="entry name" value="HLH_DNA-bd_sf"/>
</dbReference>
<feature type="compositionally biased region" description="Polar residues" evidence="5">
    <location>
        <begin position="546"/>
        <end position="562"/>
    </location>
</feature>
<dbReference type="STRING" id="71139.A0A059DGA5"/>
<dbReference type="GO" id="GO:0046983">
    <property type="term" value="F:protein dimerization activity"/>
    <property type="evidence" value="ECO:0007669"/>
    <property type="project" value="InterPro"/>
</dbReference>
<feature type="compositionally biased region" description="Polar residues" evidence="5">
    <location>
        <begin position="85"/>
        <end position="96"/>
    </location>
</feature>
<evidence type="ECO:0000256" key="4">
    <source>
        <dbReference type="ARBA" id="ARBA00023242"/>
    </source>
</evidence>
<dbReference type="PANTHER" id="PTHR46807">
    <property type="entry name" value="TRANSCRIPTION FACTOR PIF3"/>
    <property type="match status" value="1"/>
</dbReference>
<feature type="region of interest" description="Disordered" evidence="5">
    <location>
        <begin position="546"/>
        <end position="568"/>
    </location>
</feature>
<sequence>MRPGSENLKIRLFHLITLLGTSQRLALKLFVRCAAMNPCLPDWNFEYDLPLTNQKKNIGSDQELVELLWQNGQVVMHSQNHRKPSSNQHESSQLPKQDQPIMKGSGSYGNSSNLIQDDETVSWIHYPVEDSFEREFCSNFFDELPVPHPMEIDKAVRQVEAEKIVKSASFNDAHNTSNQQSTVKRALVPEISGNQMPPPRAQFAKSAQQNNVTGNLGKVVNFSQFASPVKGDPRPSSLHFGGDARECSVMTVGSSHCGSNQIVNDPDFSRASSNAAGTAGFSAGTFKEDVHKNVVSQSEGRKTETLEPTVTSSSGGSDSSFGGTLKESAGASSHKRKGRDNEESECQSEAAEPEVAGGKKPATRSGSTRRSRAAEVHNLSERRRRDRINKKMKALQELIPHCNKTDKASMLDEAIEYLKSLQLQLQVMWMGGGMAPMMFPGVQHYMSSMGMTMCPPPMPTVSNNLHLPQVPVVDQSIPMAPNPNQSAICHTPVLNPMNFQNQMQSPSFPEQFARYMGMHHMQATSQPMNMFKFGPQTVQQIQTNPLPGSISGQYSGGATNDALSGKMG</sequence>
<evidence type="ECO:0000313" key="8">
    <source>
        <dbReference type="EMBL" id="KCW89798.1"/>
    </source>
</evidence>
<proteinExistence type="predicted"/>
<gene>
    <name evidence="8" type="ORF">EUGRSUZ_A02043</name>
</gene>
<evidence type="ECO:0000256" key="6">
    <source>
        <dbReference type="SAM" id="SignalP"/>
    </source>
</evidence>
<feature type="compositionally biased region" description="Basic and acidic residues" evidence="5">
    <location>
        <begin position="372"/>
        <end position="383"/>
    </location>
</feature>
<dbReference type="SMART" id="SM00353">
    <property type="entry name" value="HLH"/>
    <property type="match status" value="1"/>
</dbReference>
<dbReference type="FunCoup" id="A0A059DGA5">
    <property type="interactions" value="861"/>
</dbReference>